<proteinExistence type="predicted"/>
<feature type="compositionally biased region" description="Basic and acidic residues" evidence="1">
    <location>
        <begin position="399"/>
        <end position="411"/>
    </location>
</feature>
<evidence type="ECO:0000256" key="1">
    <source>
        <dbReference type="SAM" id="MobiDB-lite"/>
    </source>
</evidence>
<feature type="region of interest" description="Disordered" evidence="1">
    <location>
        <begin position="387"/>
        <end position="411"/>
    </location>
</feature>
<gene>
    <name evidence="2" type="ORF">P8C59_008285</name>
</gene>
<dbReference type="AlphaFoldDB" id="A0AAD9IAB0"/>
<feature type="region of interest" description="Disordered" evidence="1">
    <location>
        <begin position="174"/>
        <end position="234"/>
    </location>
</feature>
<feature type="compositionally biased region" description="Polar residues" evidence="1">
    <location>
        <begin position="175"/>
        <end position="189"/>
    </location>
</feature>
<organism evidence="2 3">
    <name type="scientific">Phyllachora maydis</name>
    <dbReference type="NCBI Taxonomy" id="1825666"/>
    <lineage>
        <taxon>Eukaryota</taxon>
        <taxon>Fungi</taxon>
        <taxon>Dikarya</taxon>
        <taxon>Ascomycota</taxon>
        <taxon>Pezizomycotina</taxon>
        <taxon>Sordariomycetes</taxon>
        <taxon>Sordariomycetidae</taxon>
        <taxon>Phyllachorales</taxon>
        <taxon>Phyllachoraceae</taxon>
        <taxon>Phyllachora</taxon>
    </lineage>
</organism>
<evidence type="ECO:0000313" key="2">
    <source>
        <dbReference type="EMBL" id="KAK2074048.1"/>
    </source>
</evidence>
<accession>A0AAD9IAB0</accession>
<dbReference type="Proteomes" id="UP001217918">
    <property type="component" value="Unassembled WGS sequence"/>
</dbReference>
<dbReference type="EMBL" id="JAQQPM010000007">
    <property type="protein sequence ID" value="KAK2074048.1"/>
    <property type="molecule type" value="Genomic_DNA"/>
</dbReference>
<protein>
    <recommendedName>
        <fullName evidence="4">RNA recognition motif-containing protein</fullName>
    </recommendedName>
</protein>
<sequence>MALRPGEENVATLFADMHYFYGPPSDQPAHHRFDKGSYVYLFENARAHRARIEVANQPGTEAQDAFDGYLDTARLEYSYKRTCVVTLTVGPVHGNVEWHLPTYDLHNQNKYHYKLHALDMYFWTQHDALAFVNGIRRVLPPAQCTIADEPGPPPRPLADVSAVVQRLEKAAITTDDASSARLTTPASSQSRASIAPPLSALPNASSSSSTRAAEQQQQQQQQPAGGFVPMAYNPAAPAAPEHVYAREKTPPPPDGAVDPLLQTLAHDAATPFSPGLLPPGVASFPGPPWQPQNQQHHVLLHGHPGLVRAATVPVQAGLPSPALASPSPHGPGAYGAGAGVVSVPPGFPAMASPGLPPAAASLQGGQQQPQQQQLGDYGVHAQYYAPESAEPLPHKPKKEMRGRLEENAGRLERGVTGMLRKFEKRFG</sequence>
<evidence type="ECO:0008006" key="4">
    <source>
        <dbReference type="Google" id="ProtNLM"/>
    </source>
</evidence>
<name>A0AAD9IAB0_9PEZI</name>
<reference evidence="2" key="1">
    <citation type="journal article" date="2023" name="Mol. Plant Microbe Interact.">
        <title>Elucidating the Obligate Nature and Biological Capacity of an Invasive Fungal Corn Pathogen.</title>
        <authorList>
            <person name="MacCready J.S."/>
            <person name="Roggenkamp E.M."/>
            <person name="Gdanetz K."/>
            <person name="Chilvers M.I."/>
        </authorList>
    </citation>
    <scope>NUCLEOTIDE SEQUENCE</scope>
    <source>
        <strain evidence="2">PM02</strain>
    </source>
</reference>
<feature type="compositionally biased region" description="Low complexity" evidence="1">
    <location>
        <begin position="190"/>
        <end position="224"/>
    </location>
</feature>
<feature type="region of interest" description="Disordered" evidence="1">
    <location>
        <begin position="354"/>
        <end position="374"/>
    </location>
</feature>
<keyword evidence="3" id="KW-1185">Reference proteome</keyword>
<comment type="caution">
    <text evidence="2">The sequence shown here is derived from an EMBL/GenBank/DDBJ whole genome shotgun (WGS) entry which is preliminary data.</text>
</comment>
<evidence type="ECO:0000313" key="3">
    <source>
        <dbReference type="Proteomes" id="UP001217918"/>
    </source>
</evidence>